<proteinExistence type="inferred from homology"/>
<keyword evidence="2" id="KW-0573">Peptidoglycan synthesis</keyword>
<sequence length="237" mass="27303">MTLKHIAIIMDGNGRWATRRKRPRTFGHQAGVKSVRAVIETCVEQQVPHLTLFAFSSENWSRPPKEVQRLMELFMRSLKKETPELLAQGVQQQFIGDLSKFSDSLQNKMHEVAALQPAEQKLTLNIAVNYGGKWDICQAARQMCLEVANGDIHPHDISEVQFNHYLSLGDQPAVDLLIRTGGEQRISNFLLWQIAYAELFFVDTLWPDFKHDELRNLISQYKLRERRFGQTSEQINA</sequence>
<feature type="binding site" evidence="2">
    <location>
        <position position="11"/>
    </location>
    <ligand>
        <name>Mg(2+)</name>
        <dbReference type="ChEBI" id="CHEBI:18420"/>
    </ligand>
</feature>
<dbReference type="GO" id="GO:0016740">
    <property type="term" value="F:transferase activity"/>
    <property type="evidence" value="ECO:0007669"/>
    <property type="project" value="UniProtKB-KW"/>
</dbReference>
<feature type="binding site" evidence="2">
    <location>
        <position position="62"/>
    </location>
    <ligand>
        <name>substrate</name>
    </ligand>
</feature>
<evidence type="ECO:0000256" key="2">
    <source>
        <dbReference type="HAMAP-Rule" id="MF_01139"/>
    </source>
</evidence>
<comment type="catalytic activity">
    <reaction evidence="2">
        <text>8 isopentenyl diphosphate + (2E,6E)-farnesyl diphosphate = di-trans,octa-cis-undecaprenyl diphosphate + 8 diphosphate</text>
        <dbReference type="Rhea" id="RHEA:27551"/>
        <dbReference type="ChEBI" id="CHEBI:33019"/>
        <dbReference type="ChEBI" id="CHEBI:58405"/>
        <dbReference type="ChEBI" id="CHEBI:128769"/>
        <dbReference type="ChEBI" id="CHEBI:175763"/>
        <dbReference type="EC" id="2.5.1.31"/>
    </reaction>
</comment>
<reference evidence="4" key="1">
    <citation type="journal article" date="2019" name="Int. J. Syst. Evol. Microbiol.">
        <title>The Global Catalogue of Microorganisms (GCM) 10K type strain sequencing project: providing services to taxonomists for standard genome sequencing and annotation.</title>
        <authorList>
            <consortium name="The Broad Institute Genomics Platform"/>
            <consortium name="The Broad Institute Genome Sequencing Center for Infectious Disease"/>
            <person name="Wu L."/>
            <person name="Ma J."/>
        </authorList>
    </citation>
    <scope>NUCLEOTIDE SEQUENCE [LARGE SCALE GENOMIC DNA]</scope>
    <source>
        <strain evidence="4">KCTC 42953</strain>
    </source>
</reference>
<dbReference type="SUPFAM" id="SSF64005">
    <property type="entry name" value="Undecaprenyl diphosphate synthase"/>
    <property type="match status" value="1"/>
</dbReference>
<comment type="function">
    <text evidence="2">Catalyzes the sequential condensation of isopentenyl diphosphate (IPP) with (2E,6E)-farnesyl diphosphate (E,E-FPP) to yield (2Z,6Z,10Z,14Z,18Z,22Z,26Z,30Z,34E,38E)-undecaprenyl diphosphate (di-trans,octa-cis-UPP). UPP is the precursor of glycosyl carrier lipid in the biosynthesis of bacterial cell wall polysaccharide components such as peptidoglycan and lipopolysaccharide.</text>
</comment>
<dbReference type="InterPro" id="IPR036424">
    <property type="entry name" value="UPP_synth-like_sf"/>
</dbReference>
<dbReference type="Proteomes" id="UP001595533">
    <property type="component" value="Unassembled WGS sequence"/>
</dbReference>
<keyword evidence="2" id="KW-0961">Cell wall biogenesis/degradation</keyword>
<gene>
    <name evidence="2 3" type="primary">uppS</name>
    <name evidence="3" type="ORF">ACFODZ_08805</name>
</gene>
<evidence type="ECO:0000256" key="1">
    <source>
        <dbReference type="ARBA" id="ARBA00022679"/>
    </source>
</evidence>
<dbReference type="PROSITE" id="PS01066">
    <property type="entry name" value="UPP_SYNTHASE"/>
    <property type="match status" value="1"/>
</dbReference>
<feature type="binding site" evidence="2">
    <location>
        <begin position="12"/>
        <end position="15"/>
    </location>
    <ligand>
        <name>substrate</name>
    </ligand>
</feature>
<comment type="cofactor">
    <cofactor evidence="2">
        <name>Mg(2+)</name>
        <dbReference type="ChEBI" id="CHEBI:18420"/>
    </cofactor>
    <text evidence="2">Binds 2 magnesium ions per subunit.</text>
</comment>
<dbReference type="EMBL" id="JBHRTS010000004">
    <property type="protein sequence ID" value="MFC3194337.1"/>
    <property type="molecule type" value="Genomic_DNA"/>
</dbReference>
<dbReference type="EC" id="2.5.1.31" evidence="2"/>
<evidence type="ECO:0000313" key="4">
    <source>
        <dbReference type="Proteomes" id="UP001595533"/>
    </source>
</evidence>
<dbReference type="InterPro" id="IPR001441">
    <property type="entry name" value="UPP_synth-like"/>
</dbReference>
<dbReference type="PANTHER" id="PTHR10291">
    <property type="entry name" value="DEHYDRODOLICHYL DIPHOSPHATE SYNTHASE FAMILY MEMBER"/>
    <property type="match status" value="1"/>
</dbReference>
<comment type="subunit">
    <text evidence="2">Homodimer.</text>
</comment>
<feature type="binding site" evidence="2">
    <location>
        <position position="198"/>
    </location>
    <ligand>
        <name>Mg(2+)</name>
        <dbReference type="ChEBI" id="CHEBI:18420"/>
    </ligand>
</feature>
<feature type="binding site" evidence="2">
    <location>
        <position position="28"/>
    </location>
    <ligand>
        <name>substrate</name>
    </ligand>
</feature>
<dbReference type="RefSeq" id="WP_077411014.1">
    <property type="nucleotide sequence ID" value="NZ_JBHRTS010000004.1"/>
</dbReference>
<comment type="caution">
    <text evidence="3">The sequence shown here is derived from an EMBL/GenBank/DDBJ whole genome shotgun (WGS) entry which is preliminary data.</text>
</comment>
<evidence type="ECO:0000313" key="3">
    <source>
        <dbReference type="EMBL" id="MFC3194337.1"/>
    </source>
</evidence>
<dbReference type="HAMAP" id="MF_01139">
    <property type="entry name" value="ISPT"/>
    <property type="match status" value="1"/>
</dbReference>
<feature type="binding site" evidence="2">
    <location>
        <position position="179"/>
    </location>
    <ligand>
        <name>substrate</name>
    </ligand>
</feature>
<feature type="binding site" evidence="2">
    <location>
        <position position="60"/>
    </location>
    <ligand>
        <name>substrate</name>
    </ligand>
</feature>
<feature type="binding site" evidence="2">
    <location>
        <begin position="56"/>
        <end position="58"/>
    </location>
    <ligand>
        <name>substrate</name>
    </ligand>
</feature>
<dbReference type="Gene3D" id="3.40.1180.10">
    <property type="entry name" value="Decaprenyl diphosphate synthase-like"/>
    <property type="match status" value="1"/>
</dbReference>
<feature type="active site" description="Proton acceptor" evidence="2">
    <location>
        <position position="59"/>
    </location>
</feature>
<dbReference type="NCBIfam" id="TIGR00055">
    <property type="entry name" value="uppS"/>
    <property type="match status" value="1"/>
</dbReference>
<feature type="binding site" evidence="2">
    <location>
        <begin position="185"/>
        <end position="187"/>
    </location>
    <ligand>
        <name>substrate</name>
    </ligand>
</feature>
<keyword evidence="2" id="KW-0479">Metal-binding</keyword>
<keyword evidence="4" id="KW-1185">Reference proteome</keyword>
<organism evidence="3 4">
    <name type="scientific">Marinicella sediminis</name>
    <dbReference type="NCBI Taxonomy" id="1792834"/>
    <lineage>
        <taxon>Bacteria</taxon>
        <taxon>Pseudomonadati</taxon>
        <taxon>Pseudomonadota</taxon>
        <taxon>Gammaproteobacteria</taxon>
        <taxon>Lysobacterales</taxon>
        <taxon>Marinicellaceae</taxon>
        <taxon>Marinicella</taxon>
    </lineage>
</organism>
<feature type="active site" evidence="2">
    <location>
        <position position="11"/>
    </location>
</feature>
<keyword evidence="1 2" id="KW-0808">Transferase</keyword>
<protein>
    <recommendedName>
        <fullName evidence="2">Ditrans,polycis-undecaprenyl-diphosphate synthase ((2E,6E)-farnesyl-diphosphate specific)</fullName>
        <ecNumber evidence="2">2.5.1.31</ecNumber>
    </recommendedName>
    <alternativeName>
        <fullName evidence="2">Ditrans,polycis-undecaprenylcistransferase</fullName>
    </alternativeName>
    <alternativeName>
        <fullName evidence="2">Undecaprenyl diphosphate synthase</fullName>
        <shortName evidence="2">UDS</shortName>
    </alternativeName>
    <alternativeName>
        <fullName evidence="2">Undecaprenyl pyrophosphate synthase</fullName>
        <shortName evidence="2">UPP synthase</shortName>
    </alternativeName>
</protein>
<dbReference type="CDD" id="cd00475">
    <property type="entry name" value="Cis_IPPS"/>
    <property type="match status" value="1"/>
</dbReference>
<dbReference type="Pfam" id="PF01255">
    <property type="entry name" value="Prenyltransf"/>
    <property type="match status" value="1"/>
</dbReference>
<name>A0ABV7JG09_9GAMM</name>
<accession>A0ABV7JG09</accession>
<comment type="similarity">
    <text evidence="2">Belongs to the UPP synthase family.</text>
</comment>
<feature type="binding site" evidence="2">
    <location>
        <position position="16"/>
    </location>
    <ligand>
        <name>substrate</name>
    </ligand>
</feature>
<keyword evidence="2" id="KW-0460">Magnesium</keyword>
<keyword evidence="2" id="KW-0133">Cell shape</keyword>
<feature type="binding site" evidence="2">
    <location>
        <position position="24"/>
    </location>
    <ligand>
        <name>substrate</name>
    </ligand>
</feature>
<dbReference type="InterPro" id="IPR018520">
    <property type="entry name" value="UPP_synth-like_CS"/>
</dbReference>
<dbReference type="PANTHER" id="PTHR10291:SF0">
    <property type="entry name" value="DEHYDRODOLICHYL DIPHOSPHATE SYNTHASE 2"/>
    <property type="match status" value="1"/>
</dbReference>